<accession>A0A839ERJ2</accession>
<keyword evidence="3" id="KW-1185">Reference proteome</keyword>
<protein>
    <recommendedName>
        <fullName evidence="4">DUF3455 domain-containing protein</fullName>
    </recommendedName>
</protein>
<sequence>MFERTRTASICVTAGTALITSLLLVGGAKAAGLPDGIDAEGKTAVLSLHAEGVQIYDCKAGLDGNTSWQFREPLATLLQDNKTVGRHFAGPTWELADGSSVVGKVAAQAPGKTATDIAILRLDVVSHHGDGGLSKVTAVQRLDTHGGVFKGTCAQPGAIHVEPYSAEYVFLK</sequence>
<dbReference type="EMBL" id="JACGXN010000003">
    <property type="protein sequence ID" value="MBA8879057.1"/>
    <property type="molecule type" value="Genomic_DNA"/>
</dbReference>
<dbReference type="PANTHER" id="PTHR35567">
    <property type="entry name" value="MALATE DEHYDROGENASE (AFU_ORTHOLOGUE AFUA_2G13800)"/>
    <property type="match status" value="1"/>
</dbReference>
<gene>
    <name evidence="2" type="ORF">FHW16_002775</name>
</gene>
<dbReference type="Proteomes" id="UP000549052">
    <property type="component" value="Unassembled WGS sequence"/>
</dbReference>
<name>A0A839ERJ2_9HYPH</name>
<evidence type="ECO:0008006" key="4">
    <source>
        <dbReference type="Google" id="ProtNLM"/>
    </source>
</evidence>
<reference evidence="2 3" key="1">
    <citation type="submission" date="2020-07" db="EMBL/GenBank/DDBJ databases">
        <title>Genomic Encyclopedia of Type Strains, Phase IV (KMG-V): Genome sequencing to study the core and pangenomes of soil and plant-associated prokaryotes.</title>
        <authorList>
            <person name="Whitman W."/>
        </authorList>
    </citation>
    <scope>NUCLEOTIDE SEQUENCE [LARGE SCALE GENOMIC DNA]</scope>
    <source>
        <strain evidence="2 3">AN3</strain>
    </source>
</reference>
<feature type="chain" id="PRO_5032295839" description="DUF3455 domain-containing protein" evidence="1">
    <location>
        <begin position="31"/>
        <end position="172"/>
    </location>
</feature>
<evidence type="ECO:0000313" key="3">
    <source>
        <dbReference type="Proteomes" id="UP000549052"/>
    </source>
</evidence>
<dbReference type="RefSeq" id="WP_182549724.1">
    <property type="nucleotide sequence ID" value="NZ_JACGXN010000003.1"/>
</dbReference>
<dbReference type="AlphaFoldDB" id="A0A839ERJ2"/>
<dbReference type="PANTHER" id="PTHR35567:SF1">
    <property type="entry name" value="CONSERVED FUNGAL PROTEIN (AFU_ORTHOLOGUE AFUA_1G14230)"/>
    <property type="match status" value="1"/>
</dbReference>
<organism evidence="2 3">
    <name type="scientific">Phyllobacterium myrsinacearum</name>
    <dbReference type="NCBI Taxonomy" id="28101"/>
    <lineage>
        <taxon>Bacteria</taxon>
        <taxon>Pseudomonadati</taxon>
        <taxon>Pseudomonadota</taxon>
        <taxon>Alphaproteobacteria</taxon>
        <taxon>Hyphomicrobiales</taxon>
        <taxon>Phyllobacteriaceae</taxon>
        <taxon>Phyllobacterium</taxon>
    </lineage>
</organism>
<feature type="signal peptide" evidence="1">
    <location>
        <begin position="1"/>
        <end position="30"/>
    </location>
</feature>
<proteinExistence type="predicted"/>
<dbReference type="InterPro" id="IPR021851">
    <property type="entry name" value="DUF3455"/>
</dbReference>
<keyword evidence="1" id="KW-0732">Signal</keyword>
<evidence type="ECO:0000256" key="1">
    <source>
        <dbReference type="SAM" id="SignalP"/>
    </source>
</evidence>
<dbReference type="Pfam" id="PF11937">
    <property type="entry name" value="DUF3455"/>
    <property type="match status" value="1"/>
</dbReference>
<comment type="caution">
    <text evidence="2">The sequence shown here is derived from an EMBL/GenBank/DDBJ whole genome shotgun (WGS) entry which is preliminary data.</text>
</comment>
<evidence type="ECO:0000313" key="2">
    <source>
        <dbReference type="EMBL" id="MBA8879057.1"/>
    </source>
</evidence>